<dbReference type="EMBL" id="CACVKT020009786">
    <property type="protein sequence ID" value="CAC5423441.1"/>
    <property type="molecule type" value="Genomic_DNA"/>
</dbReference>
<keyword evidence="5" id="KW-1185">Reference proteome</keyword>
<proteinExistence type="predicted"/>
<dbReference type="Pfam" id="PF13855">
    <property type="entry name" value="LRR_8"/>
    <property type="match status" value="1"/>
</dbReference>
<feature type="chain" id="PRO_5026776540" evidence="3">
    <location>
        <begin position="18"/>
        <end position="386"/>
    </location>
</feature>
<accession>A0A6J8EWC1</accession>
<organism evidence="4 5">
    <name type="scientific">Mytilus coruscus</name>
    <name type="common">Sea mussel</name>
    <dbReference type="NCBI Taxonomy" id="42192"/>
    <lineage>
        <taxon>Eukaryota</taxon>
        <taxon>Metazoa</taxon>
        <taxon>Spiralia</taxon>
        <taxon>Lophotrochozoa</taxon>
        <taxon>Mollusca</taxon>
        <taxon>Bivalvia</taxon>
        <taxon>Autobranchia</taxon>
        <taxon>Pteriomorphia</taxon>
        <taxon>Mytilida</taxon>
        <taxon>Mytiloidea</taxon>
        <taxon>Mytilidae</taxon>
        <taxon>Mytilinae</taxon>
        <taxon>Mytilus</taxon>
    </lineage>
</organism>
<dbReference type="PANTHER" id="PTHR45712">
    <property type="entry name" value="AGAP008170-PA"/>
    <property type="match status" value="1"/>
</dbReference>
<dbReference type="InterPro" id="IPR001611">
    <property type="entry name" value="Leu-rich_rpt"/>
</dbReference>
<dbReference type="SUPFAM" id="SSF52058">
    <property type="entry name" value="L domain-like"/>
    <property type="match status" value="1"/>
</dbReference>
<evidence type="ECO:0000313" key="5">
    <source>
        <dbReference type="Proteomes" id="UP000507470"/>
    </source>
</evidence>
<keyword evidence="1" id="KW-0433">Leucine-rich repeat</keyword>
<evidence type="ECO:0000256" key="1">
    <source>
        <dbReference type="ARBA" id="ARBA00022614"/>
    </source>
</evidence>
<dbReference type="Gene3D" id="3.80.10.10">
    <property type="entry name" value="Ribonuclease Inhibitor"/>
    <property type="match status" value="2"/>
</dbReference>
<dbReference type="Proteomes" id="UP000507470">
    <property type="component" value="Unassembled WGS sequence"/>
</dbReference>
<keyword evidence="2" id="KW-0677">Repeat</keyword>
<protein>
    <submittedName>
        <fullName evidence="4">Uncharacterized protein</fullName>
    </submittedName>
</protein>
<evidence type="ECO:0000256" key="2">
    <source>
        <dbReference type="ARBA" id="ARBA00022737"/>
    </source>
</evidence>
<dbReference type="InterPro" id="IPR032675">
    <property type="entry name" value="LRR_dom_sf"/>
</dbReference>
<gene>
    <name evidence="4" type="ORF">MCOR_55446</name>
</gene>
<sequence length="386" mass="45055">MILFWYCSLLLLSDVIAVNFTTCYSEYPNIICSCDHHQMICSNHGDTLDFIPKVPNNIKMLIFTNNTLNHVTEMTFVNMTWSKIAHLSLARNDIRFISKHTFREFTSLVFLDLSYNAIPVYVQISFSDLHFEENGSLILNHMNITETKMNELFRYLDTNGIKTLSLAYNNLKFIDSCDWVNFLSLKVLNITGNKLKNMTFKCQTKVEIIYADFNNLVSFPNFCLGNDNSTNYRYTKFKTSVPSLRKFSISNNIIKEMPPTVLRCMDDLRELFITKNSFHKIELQTFHKLHTLEMSSIFRYYQINKPQSHSKFLKASIEHLMLQNLSFGMFTTDLGIFEGLHHLRSLDLSYSDLPFSPMIFKCPSNQIVVKFDEVDITECRIKMYAL</sequence>
<evidence type="ECO:0000313" key="4">
    <source>
        <dbReference type="EMBL" id="CAC5423441.1"/>
    </source>
</evidence>
<keyword evidence="3" id="KW-0732">Signal</keyword>
<feature type="signal peptide" evidence="3">
    <location>
        <begin position="1"/>
        <end position="17"/>
    </location>
</feature>
<name>A0A6J8EWC1_MYTCO</name>
<dbReference type="AlphaFoldDB" id="A0A6J8EWC1"/>
<dbReference type="PANTHER" id="PTHR45712:SF22">
    <property type="entry name" value="INSULIN-LIKE GROWTH FACTOR-BINDING PROTEIN COMPLEX ACID LABILE SUBUNIT"/>
    <property type="match status" value="1"/>
</dbReference>
<evidence type="ECO:0000256" key="3">
    <source>
        <dbReference type="SAM" id="SignalP"/>
    </source>
</evidence>
<dbReference type="InterPro" id="IPR050333">
    <property type="entry name" value="SLRP"/>
</dbReference>
<reference evidence="4 5" key="1">
    <citation type="submission" date="2020-06" db="EMBL/GenBank/DDBJ databases">
        <authorList>
            <person name="Li R."/>
            <person name="Bekaert M."/>
        </authorList>
    </citation>
    <scope>NUCLEOTIDE SEQUENCE [LARGE SCALE GENOMIC DNA]</scope>
    <source>
        <strain evidence="5">wild</strain>
    </source>
</reference>